<dbReference type="InterPro" id="IPR000182">
    <property type="entry name" value="GNAT_dom"/>
</dbReference>
<dbReference type="AlphaFoldDB" id="A0A518DB12"/>
<reference evidence="2 3" key="1">
    <citation type="submission" date="2019-02" db="EMBL/GenBank/DDBJ databases">
        <title>Deep-cultivation of Planctomycetes and their phenomic and genomic characterization uncovers novel biology.</title>
        <authorList>
            <person name="Wiegand S."/>
            <person name="Jogler M."/>
            <person name="Boedeker C."/>
            <person name="Pinto D."/>
            <person name="Vollmers J."/>
            <person name="Rivas-Marin E."/>
            <person name="Kohn T."/>
            <person name="Peeters S.H."/>
            <person name="Heuer A."/>
            <person name="Rast P."/>
            <person name="Oberbeckmann S."/>
            <person name="Bunk B."/>
            <person name="Jeske O."/>
            <person name="Meyerdierks A."/>
            <person name="Storesund J.E."/>
            <person name="Kallscheuer N."/>
            <person name="Luecker S."/>
            <person name="Lage O.M."/>
            <person name="Pohl T."/>
            <person name="Merkel B.J."/>
            <person name="Hornburger P."/>
            <person name="Mueller R.-W."/>
            <person name="Bruemmer F."/>
            <person name="Labrenz M."/>
            <person name="Spormann A.M."/>
            <person name="Op den Camp H."/>
            <person name="Overmann J."/>
            <person name="Amann R."/>
            <person name="Jetten M.S.M."/>
            <person name="Mascher T."/>
            <person name="Medema M.H."/>
            <person name="Devos D.P."/>
            <person name="Kaster A.-K."/>
            <person name="Ovreas L."/>
            <person name="Rohde M."/>
            <person name="Galperin M.Y."/>
            <person name="Jogler C."/>
        </authorList>
    </citation>
    <scope>NUCLEOTIDE SEQUENCE [LARGE SCALE GENOMIC DNA]</scope>
    <source>
        <strain evidence="2 3">Pla175</strain>
    </source>
</reference>
<dbReference type="CDD" id="cd04301">
    <property type="entry name" value="NAT_SF"/>
    <property type="match status" value="1"/>
</dbReference>
<evidence type="ECO:0000259" key="1">
    <source>
        <dbReference type="PROSITE" id="PS51186"/>
    </source>
</evidence>
<dbReference type="Proteomes" id="UP000317429">
    <property type="component" value="Chromosome"/>
</dbReference>
<keyword evidence="2" id="KW-0808">Transferase</keyword>
<dbReference type="PROSITE" id="PS51186">
    <property type="entry name" value="GNAT"/>
    <property type="match status" value="1"/>
</dbReference>
<evidence type="ECO:0000313" key="3">
    <source>
        <dbReference type="Proteomes" id="UP000317429"/>
    </source>
</evidence>
<gene>
    <name evidence="2" type="primary">mshD_1</name>
    <name evidence="2" type="ORF">Pla175_20320</name>
</gene>
<name>A0A518DB12_9BACT</name>
<protein>
    <submittedName>
        <fullName evidence="2">Mycothiol acetyltransferase</fullName>
        <ecNumber evidence="2">2.3.1.189</ecNumber>
    </submittedName>
</protein>
<dbReference type="SUPFAM" id="SSF55729">
    <property type="entry name" value="Acyl-CoA N-acyltransferases (Nat)"/>
    <property type="match status" value="1"/>
</dbReference>
<evidence type="ECO:0000313" key="2">
    <source>
        <dbReference type="EMBL" id="QDU88652.1"/>
    </source>
</evidence>
<dbReference type="GO" id="GO:0035447">
    <property type="term" value="F:mycothiol synthase activity"/>
    <property type="evidence" value="ECO:0007669"/>
    <property type="project" value="UniProtKB-EC"/>
</dbReference>
<keyword evidence="2" id="KW-0012">Acyltransferase</keyword>
<dbReference type="Pfam" id="PF00583">
    <property type="entry name" value="Acetyltransf_1"/>
    <property type="match status" value="1"/>
</dbReference>
<dbReference type="InterPro" id="IPR016181">
    <property type="entry name" value="Acyl_CoA_acyltransferase"/>
</dbReference>
<dbReference type="KEGG" id="pnd:Pla175_20320"/>
<organism evidence="2 3">
    <name type="scientific">Pirellulimonas nuda</name>
    <dbReference type="NCBI Taxonomy" id="2528009"/>
    <lineage>
        <taxon>Bacteria</taxon>
        <taxon>Pseudomonadati</taxon>
        <taxon>Planctomycetota</taxon>
        <taxon>Planctomycetia</taxon>
        <taxon>Pirellulales</taxon>
        <taxon>Lacipirellulaceae</taxon>
        <taxon>Pirellulimonas</taxon>
    </lineage>
</organism>
<dbReference type="RefSeq" id="WP_145283790.1">
    <property type="nucleotide sequence ID" value="NZ_CP036291.1"/>
</dbReference>
<proteinExistence type="predicted"/>
<dbReference type="EC" id="2.3.1.189" evidence="2"/>
<accession>A0A518DB12</accession>
<keyword evidence="3" id="KW-1185">Reference proteome</keyword>
<dbReference type="EMBL" id="CP036291">
    <property type="protein sequence ID" value="QDU88652.1"/>
    <property type="molecule type" value="Genomic_DNA"/>
</dbReference>
<dbReference type="Gene3D" id="3.40.630.30">
    <property type="match status" value="1"/>
</dbReference>
<feature type="domain" description="N-acetyltransferase" evidence="1">
    <location>
        <begin position="161"/>
        <end position="308"/>
    </location>
</feature>
<dbReference type="OrthoDB" id="214696at2"/>
<sequence>MLPWMATTPSICGCPDTLRLAALRLVLRELPESSQAAVLESMVGIPTGGLDPFSGLLVALSEGQLAAAVWVQPQPGNSAALWIPQAIGELSDATAGGLIDRAASVADAAGVEVVQTLLEPDDQLWPPCLLRSGFRRIALLSYLEWRARHPIVTMPPPPDGLTLRPAPRMHAQLEPLVAATYAGSLDCPAIGGMRSMRHVLDGYRAAGRHEPELWLSVELDGVNAGVLLLADHPDSDQVELVYMGVRPEARGGGLGLQMVRHAQQVTQHRQRERLVLAADVQNDKATAVYAAAGFSEWAQRIAMLRPAGRR</sequence>